<protein>
    <submittedName>
        <fullName evidence="1">Uncharacterized protein</fullName>
    </submittedName>
</protein>
<feature type="non-terminal residue" evidence="1">
    <location>
        <position position="1"/>
    </location>
</feature>
<proteinExistence type="predicted"/>
<dbReference type="AlphaFoldDB" id="A0A9P9DXS9"/>
<gene>
    <name evidence="1" type="ORF">B0J11DRAFT_603540</name>
</gene>
<reference evidence="1" key="1">
    <citation type="journal article" date="2021" name="Nat. Commun.">
        <title>Genetic determinants of endophytism in the Arabidopsis root mycobiome.</title>
        <authorList>
            <person name="Mesny F."/>
            <person name="Miyauchi S."/>
            <person name="Thiergart T."/>
            <person name="Pickel B."/>
            <person name="Atanasova L."/>
            <person name="Karlsson M."/>
            <person name="Huettel B."/>
            <person name="Barry K.W."/>
            <person name="Haridas S."/>
            <person name="Chen C."/>
            <person name="Bauer D."/>
            <person name="Andreopoulos W."/>
            <person name="Pangilinan J."/>
            <person name="LaButti K."/>
            <person name="Riley R."/>
            <person name="Lipzen A."/>
            <person name="Clum A."/>
            <person name="Drula E."/>
            <person name="Henrissat B."/>
            <person name="Kohler A."/>
            <person name="Grigoriev I.V."/>
            <person name="Martin F.M."/>
            <person name="Hacquard S."/>
        </authorList>
    </citation>
    <scope>NUCLEOTIDE SEQUENCE</scope>
    <source>
        <strain evidence="1">MPI-CAGE-CH-0243</strain>
    </source>
</reference>
<sequence length="440" mass="50757">MYRFIANLITVISKKCRKRLWRSETEMTSSYNDSHSIQLSERQQKREPCICYPNGRIDEYSAMDAGISQLFSNVMEETCFSPDPSSSNHKKKPDRVHGLRCTKKIEALLNSPYVHDEPHHIYRSLLKDIMKTTLQADNGGDLLHFPFLIAEAKRGKGAENFEQIEIQTCFPIKYALQLQSELLKIPGNDIPVPGGPLVWFFANRGEDWRVYAAHIEEREGRPKYIINYLWAGSLTGLSDTLQLLLIVDYIVDWARDKFRPSILRQLEALTNANYDDTTTLADSNVCLNCDKAIKVRQWNDHKNISTETLTQVFQYRWRQRNGHLGKLHGVVRNARRICLQLRGLIISKDNSQAVFQNFETPIAATKFTESVISIRSRRCVALQSEDIVNTVEPVRTGHNRANVHSHDPTMRIFVHFRFSNFIDVAWQQIQELSYLAVTDD</sequence>
<organism evidence="1 2">
    <name type="scientific">Dendryphion nanum</name>
    <dbReference type="NCBI Taxonomy" id="256645"/>
    <lineage>
        <taxon>Eukaryota</taxon>
        <taxon>Fungi</taxon>
        <taxon>Dikarya</taxon>
        <taxon>Ascomycota</taxon>
        <taxon>Pezizomycotina</taxon>
        <taxon>Dothideomycetes</taxon>
        <taxon>Pleosporomycetidae</taxon>
        <taxon>Pleosporales</taxon>
        <taxon>Torulaceae</taxon>
        <taxon>Dendryphion</taxon>
    </lineage>
</organism>
<accession>A0A9P9DXS9</accession>
<keyword evidence="2" id="KW-1185">Reference proteome</keyword>
<comment type="caution">
    <text evidence="1">The sequence shown here is derived from an EMBL/GenBank/DDBJ whole genome shotgun (WGS) entry which is preliminary data.</text>
</comment>
<dbReference type="Proteomes" id="UP000700596">
    <property type="component" value="Unassembled WGS sequence"/>
</dbReference>
<evidence type="ECO:0000313" key="2">
    <source>
        <dbReference type="Proteomes" id="UP000700596"/>
    </source>
</evidence>
<dbReference type="OrthoDB" id="3538597at2759"/>
<evidence type="ECO:0000313" key="1">
    <source>
        <dbReference type="EMBL" id="KAH7128364.1"/>
    </source>
</evidence>
<dbReference type="EMBL" id="JAGMWT010000005">
    <property type="protein sequence ID" value="KAH7128364.1"/>
    <property type="molecule type" value="Genomic_DNA"/>
</dbReference>
<name>A0A9P9DXS9_9PLEO</name>